<name>A0ACB8L4R1_CITSI</name>
<dbReference type="EMBL" id="CM039173">
    <property type="protein sequence ID" value="KAH9768371.1"/>
    <property type="molecule type" value="Genomic_DNA"/>
</dbReference>
<accession>A0ACB8L4R1</accession>
<gene>
    <name evidence="1" type="ORF">KPL71_011582</name>
</gene>
<proteinExistence type="predicted"/>
<dbReference type="Proteomes" id="UP000829398">
    <property type="component" value="Chromosome 4"/>
</dbReference>
<comment type="caution">
    <text evidence="1">The sequence shown here is derived from an EMBL/GenBank/DDBJ whole genome shotgun (WGS) entry which is preliminary data.</text>
</comment>
<protein>
    <submittedName>
        <fullName evidence="1">Reverse transcriptase domain-containing protein</fullName>
    </submittedName>
</protein>
<keyword evidence="2" id="KW-1185">Reference proteome</keyword>
<reference evidence="2" key="1">
    <citation type="journal article" date="2023" name="Hortic. Res.">
        <title>A chromosome-level phased genome enabling allele-level studies in sweet orange: a case study on citrus Huanglongbing tolerance.</title>
        <authorList>
            <person name="Wu B."/>
            <person name="Yu Q."/>
            <person name="Deng Z."/>
            <person name="Duan Y."/>
            <person name="Luo F."/>
            <person name="Gmitter F. Jr."/>
        </authorList>
    </citation>
    <scope>NUCLEOTIDE SEQUENCE [LARGE SCALE GENOMIC DNA]</scope>
    <source>
        <strain evidence="2">cv. Valencia</strain>
    </source>
</reference>
<keyword evidence="1" id="KW-0548">Nucleotidyltransferase</keyword>
<keyword evidence="1" id="KW-0695">RNA-directed DNA polymerase</keyword>
<evidence type="ECO:0000313" key="1">
    <source>
        <dbReference type="EMBL" id="KAH9768371.1"/>
    </source>
</evidence>
<organism evidence="1 2">
    <name type="scientific">Citrus sinensis</name>
    <name type="common">Sweet orange</name>
    <name type="synonym">Citrus aurantium var. sinensis</name>
    <dbReference type="NCBI Taxonomy" id="2711"/>
    <lineage>
        <taxon>Eukaryota</taxon>
        <taxon>Viridiplantae</taxon>
        <taxon>Streptophyta</taxon>
        <taxon>Embryophyta</taxon>
        <taxon>Tracheophyta</taxon>
        <taxon>Spermatophyta</taxon>
        <taxon>Magnoliopsida</taxon>
        <taxon>eudicotyledons</taxon>
        <taxon>Gunneridae</taxon>
        <taxon>Pentapetalae</taxon>
        <taxon>rosids</taxon>
        <taxon>malvids</taxon>
        <taxon>Sapindales</taxon>
        <taxon>Rutaceae</taxon>
        <taxon>Aurantioideae</taxon>
        <taxon>Citrus</taxon>
    </lineage>
</organism>
<sequence length="830" mass="94338">MNGELEMPFTADEVKEALSHMCPTKAPGPDGLQAVFYQKHWHLVKQGVLSTCLHILNKQGILASLNHTYIALIPKNEKPRKVTDFRPISLCNVIYRIVAKTIANRLKHVMHKIISPMQSAFLPDRLITDNIIIGYECLHKIRHCKGRKNGLVALKLDISKAYDRLEWTFLEHTMEALGFSRGWISLIMRCVSSVSFSVVVNGAVSRVIQPQRGLRQGCPLSPYLFIMCTEAFSSLLLQAEQQRLIHGLSFGKDIKISHLLFADDSLVFTRASVADCQNLKRIFDCYSTASGQLFNFEKSSMFLSSNIQDGQASSIKDIFHLNIVSRHERYLGLPSMIGRKRSNFFTDIKLKIYNKVSSWQHKFFSCGGKEVLIKAAAQAIPAYAMSRVIANFWWGSKKDKKNIHWSRWDKLSQSKYRGGMGFRDFSSFNQALLAKQGWRVLQFPNSLVARILRARYFQNKDFFSAGLGSKPSFIWRSILWGRQVISKGSRWRVGNADAVVAELIDVEHCWNERLIYSVFDNMDAAAIVRIPLPRRPMKDEVIWHYDKRGQFSVKSGYQIALSLKLPATPSSSENSKSQWKFIWLLTLLEKIRIFVWRAAKNILPSAENLWKRKIIQEPLCQLCKNGMETIFHALVGCKAAEKIWKTTRFAEDLKGSSDQDMLSFLLNSWLFKGKKDTPQILVSKAEAVMEAYQRTQKPAAAHIGNHQRLISKAWNPPQRGFFKVNVDAATHSEKQLSGLGAVIRDENGNVIAAAIKVSRFYGEAAYAKAEAIDWGLQIADRASLSSLVVESDAQEVVQLPSFCLFCSLLPAMRLRQRLALLFLLLEKYIF</sequence>
<keyword evidence="1" id="KW-0808">Transferase</keyword>
<evidence type="ECO:0000313" key="2">
    <source>
        <dbReference type="Proteomes" id="UP000829398"/>
    </source>
</evidence>